<accession>A0A8H7EIT9</accession>
<gene>
    <name evidence="1" type="ORF">GT037_004208</name>
</gene>
<protein>
    <submittedName>
        <fullName evidence="1">Uncharacterized protein</fullName>
    </submittedName>
</protein>
<reference evidence="1" key="1">
    <citation type="submission" date="2020-01" db="EMBL/GenBank/DDBJ databases">
        <authorList>
            <person name="Feng Z.H.Z."/>
        </authorList>
    </citation>
    <scope>NUCLEOTIDE SEQUENCE</scope>
    <source>
        <strain evidence="1">CBS107.38</strain>
    </source>
</reference>
<dbReference type="GeneID" id="62202433"/>
<organism evidence="1 2">
    <name type="scientific">Alternaria burnsii</name>
    <dbReference type="NCBI Taxonomy" id="1187904"/>
    <lineage>
        <taxon>Eukaryota</taxon>
        <taxon>Fungi</taxon>
        <taxon>Dikarya</taxon>
        <taxon>Ascomycota</taxon>
        <taxon>Pezizomycotina</taxon>
        <taxon>Dothideomycetes</taxon>
        <taxon>Pleosporomycetidae</taxon>
        <taxon>Pleosporales</taxon>
        <taxon>Pleosporineae</taxon>
        <taxon>Pleosporaceae</taxon>
        <taxon>Alternaria</taxon>
        <taxon>Alternaria sect. Alternaria</taxon>
    </lineage>
</organism>
<dbReference type="RefSeq" id="XP_038787527.1">
    <property type="nucleotide sequence ID" value="XM_038929255.1"/>
</dbReference>
<dbReference type="AlphaFoldDB" id="A0A8H7EIT9"/>
<evidence type="ECO:0000313" key="2">
    <source>
        <dbReference type="Proteomes" id="UP000596902"/>
    </source>
</evidence>
<reference evidence="1" key="2">
    <citation type="submission" date="2020-08" db="EMBL/GenBank/DDBJ databases">
        <title>Draft Genome Sequence of Cumin Blight Pathogen Alternaria burnsii.</title>
        <authorList>
            <person name="Feng Z."/>
        </authorList>
    </citation>
    <scope>NUCLEOTIDE SEQUENCE</scope>
    <source>
        <strain evidence="1">CBS107.38</strain>
    </source>
</reference>
<evidence type="ECO:0000313" key="1">
    <source>
        <dbReference type="EMBL" id="KAF7677349.1"/>
    </source>
</evidence>
<keyword evidence="2" id="KW-1185">Reference proteome</keyword>
<dbReference type="EMBL" id="JAAABM010000005">
    <property type="protein sequence ID" value="KAF7677349.1"/>
    <property type="molecule type" value="Genomic_DNA"/>
</dbReference>
<proteinExistence type="predicted"/>
<name>A0A8H7EIT9_9PLEO</name>
<dbReference type="Proteomes" id="UP000596902">
    <property type="component" value="Unassembled WGS sequence"/>
</dbReference>
<comment type="caution">
    <text evidence="1">The sequence shown here is derived from an EMBL/GenBank/DDBJ whole genome shotgun (WGS) entry which is preliminary data.</text>
</comment>
<sequence>MNVTPCRKTCFWKSCKIGCFIGLQISRPLIPGSKPPHSMVIWTSSTSTPVKGIVVCTL</sequence>